<evidence type="ECO:0000313" key="2">
    <source>
        <dbReference type="Proteomes" id="UP001165583"/>
    </source>
</evidence>
<dbReference type="SUPFAM" id="SSF56112">
    <property type="entry name" value="Protein kinase-like (PK-like)"/>
    <property type="match status" value="1"/>
</dbReference>
<dbReference type="RefSeq" id="WP_260044791.1">
    <property type="nucleotide sequence ID" value="NZ_JANZXA010000003.1"/>
</dbReference>
<evidence type="ECO:0000313" key="1">
    <source>
        <dbReference type="EMBL" id="MCT2399045.1"/>
    </source>
</evidence>
<keyword evidence="2" id="KW-1185">Reference proteome</keyword>
<dbReference type="EMBL" id="JANZXA010000003">
    <property type="protein sequence ID" value="MCT2399045.1"/>
    <property type="molecule type" value="Genomic_DNA"/>
</dbReference>
<organism evidence="1 2">
    <name type="scientific">Novosphingobium mangrovi</name>
    <name type="common">ex Huang et al. 2023</name>
    <dbReference type="NCBI Taxonomy" id="2976432"/>
    <lineage>
        <taxon>Bacteria</taxon>
        <taxon>Pseudomonadati</taxon>
        <taxon>Pseudomonadota</taxon>
        <taxon>Alphaproteobacteria</taxon>
        <taxon>Sphingomonadales</taxon>
        <taxon>Sphingomonadaceae</taxon>
        <taxon>Novosphingobium</taxon>
    </lineage>
</organism>
<gene>
    <name evidence="1" type="ORF">NZK81_05770</name>
</gene>
<proteinExistence type="predicted"/>
<comment type="caution">
    <text evidence="1">The sequence shown here is derived from an EMBL/GenBank/DDBJ whole genome shotgun (WGS) entry which is preliminary data.</text>
</comment>
<dbReference type="Proteomes" id="UP001165583">
    <property type="component" value="Unassembled WGS sequence"/>
</dbReference>
<name>A0ABT2I2L4_9SPHN</name>
<accession>A0ABT2I2L4</accession>
<reference evidence="1" key="1">
    <citation type="submission" date="2022-09" db="EMBL/GenBank/DDBJ databases">
        <title>Novosphingobium sp. Nov., a polycyclic aromatic hydrocarbon-degrading bacterium isolated form mangrove sediments in HongKong.</title>
        <authorList>
            <person name="Hu Z."/>
        </authorList>
    </citation>
    <scope>NUCLEOTIDE SEQUENCE</scope>
    <source>
        <strain evidence="1">HK4-1</strain>
    </source>
</reference>
<sequence>MTIPQPVPEPVRLDRTMGDETGMIIPAHGEALREEGAPWLTAAFRRFGSLAPDNAVARIVRLERCPGGSTGAKFFLDVAYEKPQPALPTALFVKFSRDFADFRRDHPGRYEMAAEVAFMALARDPGFPVAVARPFFADYEMETGTGLVITERIAFGEGVIEAHRAKCLDFLTMDDPIPYYRATVTALARLAGAHKSGRLSPDIEVLFPWDPVAGSADPIRHDRPALEAELDHCRQFVLRCPQHFPAEVRSGAFLDRMRSEALSIREHEAVLQRFLTGDPAMIALNHWNAHIDNCFFWHEGSVLRCGLIDWGRGGQITFGATLWGALSAAHHDIWDVHLDALLALFVEEYRRAGGPAITTEALENHLMVHIATMGVARVLAFPEIIEFRLPGIGEASGPHDPAILAIDPARNCLHVLTVFLKLWERRDFGRRIRALL</sequence>
<evidence type="ECO:0008006" key="3">
    <source>
        <dbReference type="Google" id="ProtNLM"/>
    </source>
</evidence>
<protein>
    <recommendedName>
        <fullName evidence="3">Aminoglycoside phosphotransferase domain-containing protein</fullName>
    </recommendedName>
</protein>
<dbReference type="InterPro" id="IPR011009">
    <property type="entry name" value="Kinase-like_dom_sf"/>
</dbReference>